<protein>
    <submittedName>
        <fullName evidence="1">Uncharacterized protein</fullName>
    </submittedName>
</protein>
<reference evidence="1" key="1">
    <citation type="journal article" date="2014" name="Front. Microbiol.">
        <title>High frequency of phylogenetically diverse reductive dehalogenase-homologous genes in deep subseafloor sedimentary metagenomes.</title>
        <authorList>
            <person name="Kawai M."/>
            <person name="Futagami T."/>
            <person name="Toyoda A."/>
            <person name="Takaki Y."/>
            <person name="Nishi S."/>
            <person name="Hori S."/>
            <person name="Arai W."/>
            <person name="Tsubouchi T."/>
            <person name="Morono Y."/>
            <person name="Uchiyama I."/>
            <person name="Ito T."/>
            <person name="Fujiyama A."/>
            <person name="Inagaki F."/>
            <person name="Takami H."/>
        </authorList>
    </citation>
    <scope>NUCLEOTIDE SEQUENCE</scope>
    <source>
        <strain evidence="1">Expedition CK06-06</strain>
    </source>
</reference>
<name>X0TLA0_9ZZZZ</name>
<accession>X0TLA0</accession>
<comment type="caution">
    <text evidence="1">The sequence shown here is derived from an EMBL/GenBank/DDBJ whole genome shotgun (WGS) entry which is preliminary data.</text>
</comment>
<gene>
    <name evidence="1" type="ORF">S01H1_28036</name>
</gene>
<evidence type="ECO:0000313" key="1">
    <source>
        <dbReference type="EMBL" id="GAF94343.1"/>
    </source>
</evidence>
<proteinExistence type="predicted"/>
<organism evidence="1">
    <name type="scientific">marine sediment metagenome</name>
    <dbReference type="NCBI Taxonomy" id="412755"/>
    <lineage>
        <taxon>unclassified sequences</taxon>
        <taxon>metagenomes</taxon>
        <taxon>ecological metagenomes</taxon>
    </lineage>
</organism>
<feature type="non-terminal residue" evidence="1">
    <location>
        <position position="1"/>
    </location>
</feature>
<sequence length="215" mass="22192">LNDIVLGSGEIALEIDTDNRVWGKVGDGVQTYSQMPYVFGDKGIPLAGTNVGEPVTGLIEFEAATVNGPVTLAQVDNALGANNDAVIWDATGAADTSFVFKCRNSVTGANNAFAFSHNGQFVLPSESAVDGGSWAVQAATVLAVPNTLLWASQDYLGAQTSHAFAIATGPTSVFTFNTDGTITLGRETVDGDPDLAAASKKWVEDKIAAAIAALP</sequence>
<dbReference type="EMBL" id="BARS01017110">
    <property type="protein sequence ID" value="GAF94343.1"/>
    <property type="molecule type" value="Genomic_DNA"/>
</dbReference>
<dbReference type="AlphaFoldDB" id="X0TLA0"/>
<dbReference type="SUPFAM" id="SSF69349">
    <property type="entry name" value="Phage fibre proteins"/>
    <property type="match status" value="1"/>
</dbReference>